<evidence type="ECO:0000256" key="1">
    <source>
        <dbReference type="ARBA" id="ARBA00005417"/>
    </source>
</evidence>
<keyword evidence="2" id="KW-0813">Transport</keyword>
<dbReference type="GO" id="GO:0005524">
    <property type="term" value="F:ATP binding"/>
    <property type="evidence" value="ECO:0007669"/>
    <property type="project" value="UniProtKB-KW"/>
</dbReference>
<dbReference type="InterPro" id="IPR013611">
    <property type="entry name" value="Transp-assoc_OB_typ2"/>
</dbReference>
<dbReference type="Proteomes" id="UP001138921">
    <property type="component" value="Unassembled WGS sequence"/>
</dbReference>
<keyword evidence="3" id="KW-0547">Nucleotide-binding</keyword>
<dbReference type="PROSITE" id="PS50893">
    <property type="entry name" value="ABC_TRANSPORTER_2"/>
    <property type="match status" value="1"/>
</dbReference>
<name>A0A9X1D6P2_9HYPH</name>
<protein>
    <submittedName>
        <fullName evidence="6">ABC transporter ATP-binding protein</fullName>
    </submittedName>
</protein>
<dbReference type="Pfam" id="PF08402">
    <property type="entry name" value="TOBE_2"/>
    <property type="match status" value="1"/>
</dbReference>
<dbReference type="RefSeq" id="WP_214391202.1">
    <property type="nucleotide sequence ID" value="NZ_JAFLWW010000004.1"/>
</dbReference>
<evidence type="ECO:0000256" key="3">
    <source>
        <dbReference type="ARBA" id="ARBA00022741"/>
    </source>
</evidence>
<dbReference type="PANTHER" id="PTHR42781">
    <property type="entry name" value="SPERMIDINE/PUTRESCINE IMPORT ATP-BINDING PROTEIN POTA"/>
    <property type="match status" value="1"/>
</dbReference>
<evidence type="ECO:0000256" key="4">
    <source>
        <dbReference type="ARBA" id="ARBA00022840"/>
    </source>
</evidence>
<keyword evidence="4 6" id="KW-0067">ATP-binding</keyword>
<evidence type="ECO:0000313" key="6">
    <source>
        <dbReference type="EMBL" id="MBT1157276.1"/>
    </source>
</evidence>
<gene>
    <name evidence="6" type="ORF">J1C56_16900</name>
</gene>
<dbReference type="GO" id="GO:0016887">
    <property type="term" value="F:ATP hydrolysis activity"/>
    <property type="evidence" value="ECO:0007669"/>
    <property type="project" value="InterPro"/>
</dbReference>
<proteinExistence type="inferred from homology"/>
<dbReference type="AlphaFoldDB" id="A0A9X1D6P2"/>
<evidence type="ECO:0000259" key="5">
    <source>
        <dbReference type="PROSITE" id="PS50893"/>
    </source>
</evidence>
<dbReference type="Pfam" id="PF00005">
    <property type="entry name" value="ABC_tran"/>
    <property type="match status" value="1"/>
</dbReference>
<evidence type="ECO:0000256" key="2">
    <source>
        <dbReference type="ARBA" id="ARBA00022448"/>
    </source>
</evidence>
<dbReference type="FunFam" id="3.40.50.300:FF:000133">
    <property type="entry name" value="Spermidine/putrescine import ATP-binding protein PotA"/>
    <property type="match status" value="1"/>
</dbReference>
<dbReference type="PANTHER" id="PTHR42781:SF4">
    <property type="entry name" value="SPERMIDINE_PUTRESCINE IMPORT ATP-BINDING PROTEIN POTA"/>
    <property type="match status" value="1"/>
</dbReference>
<dbReference type="GO" id="GO:0015847">
    <property type="term" value="P:putrescine transport"/>
    <property type="evidence" value="ECO:0007669"/>
    <property type="project" value="UniProtKB-ARBA"/>
</dbReference>
<dbReference type="SMART" id="SM00382">
    <property type="entry name" value="AAA"/>
    <property type="match status" value="1"/>
</dbReference>
<organism evidence="6 7">
    <name type="scientific">Aminobacter anthyllidis</name>
    <dbReference type="NCBI Taxonomy" id="1035067"/>
    <lineage>
        <taxon>Bacteria</taxon>
        <taxon>Pseudomonadati</taxon>
        <taxon>Pseudomonadota</taxon>
        <taxon>Alphaproteobacteria</taxon>
        <taxon>Hyphomicrobiales</taxon>
        <taxon>Phyllobacteriaceae</taxon>
        <taxon>Aminobacter</taxon>
    </lineage>
</organism>
<dbReference type="GO" id="GO:0022857">
    <property type="term" value="F:transmembrane transporter activity"/>
    <property type="evidence" value="ECO:0007669"/>
    <property type="project" value="InterPro"/>
</dbReference>
<dbReference type="SUPFAM" id="SSF50331">
    <property type="entry name" value="MOP-like"/>
    <property type="match status" value="1"/>
</dbReference>
<feature type="domain" description="ABC transporter" evidence="5">
    <location>
        <begin position="9"/>
        <end position="241"/>
    </location>
</feature>
<dbReference type="GO" id="GO:0043190">
    <property type="term" value="C:ATP-binding cassette (ABC) transporter complex"/>
    <property type="evidence" value="ECO:0007669"/>
    <property type="project" value="InterPro"/>
</dbReference>
<dbReference type="InterPro" id="IPR050093">
    <property type="entry name" value="ABC_SmlMolc_Importer"/>
</dbReference>
<comment type="caution">
    <text evidence="6">The sequence shown here is derived from an EMBL/GenBank/DDBJ whole genome shotgun (WGS) entry which is preliminary data.</text>
</comment>
<dbReference type="Gene3D" id="2.40.50.100">
    <property type="match status" value="1"/>
</dbReference>
<dbReference type="InterPro" id="IPR008995">
    <property type="entry name" value="Mo/tungstate-bd_C_term_dom"/>
</dbReference>
<accession>A0A9X1D6P2</accession>
<comment type="similarity">
    <text evidence="1">Belongs to the ABC transporter superfamily.</text>
</comment>
<dbReference type="InterPro" id="IPR003439">
    <property type="entry name" value="ABC_transporter-like_ATP-bd"/>
</dbReference>
<keyword evidence="7" id="KW-1185">Reference proteome</keyword>
<reference evidence="6" key="2">
    <citation type="submission" date="2021-03" db="EMBL/GenBank/DDBJ databases">
        <authorList>
            <person name="Artuso I."/>
            <person name="Turrini P."/>
            <person name="Pirolo M."/>
            <person name="Lugli G.A."/>
            <person name="Ventura M."/>
            <person name="Visca P."/>
        </authorList>
    </citation>
    <scope>NUCLEOTIDE SEQUENCE</scope>
    <source>
        <strain evidence="6">LMG 26462</strain>
    </source>
</reference>
<dbReference type="SUPFAM" id="SSF52540">
    <property type="entry name" value="P-loop containing nucleoside triphosphate hydrolases"/>
    <property type="match status" value="1"/>
</dbReference>
<evidence type="ECO:0000313" key="7">
    <source>
        <dbReference type="Proteomes" id="UP001138921"/>
    </source>
</evidence>
<dbReference type="PROSITE" id="PS00211">
    <property type="entry name" value="ABC_TRANSPORTER_1"/>
    <property type="match status" value="1"/>
</dbReference>
<dbReference type="Gene3D" id="3.40.50.300">
    <property type="entry name" value="P-loop containing nucleotide triphosphate hydrolases"/>
    <property type="match status" value="1"/>
</dbReference>
<sequence length="379" mass="40642">MSTAPVPDIEFRGVAKRYGAVTAVSGIDLAVPPAAFVALLGPSGCGKTTCLRMIGGFEQPSEGQVLIRGKDMAGTPPYRRPVNMVFQQYALFPHLDAGDNVSYGLRQLRPRLSAREISLKAGEALAMVQLAGYGRRKIHELSGGQQQRVALARALVNKPAVLLLDEPLAALDKKLRTDMQIELQNLQRELGITFVLVTHDQEEALSMSDFVCVMNRGSIVQVGQPSEIYHEPADLFVADFVGKTNLLAGKVERRSGELVEVMLADGSVISARSRNGVASGEAVSVSLRPEALRLGASEQGTFQGIVRNRIFLGSTAEYAIEVPALGTLLATADHQLSQDLFKPGEPVAIGFAPGAPLAFSGVKENGEKQRETKNVEIVS</sequence>
<dbReference type="EMBL" id="JAFLWW010000004">
    <property type="protein sequence ID" value="MBT1157276.1"/>
    <property type="molecule type" value="Genomic_DNA"/>
</dbReference>
<dbReference type="InterPro" id="IPR003593">
    <property type="entry name" value="AAA+_ATPase"/>
</dbReference>
<dbReference type="InterPro" id="IPR027417">
    <property type="entry name" value="P-loop_NTPase"/>
</dbReference>
<dbReference type="InterPro" id="IPR017871">
    <property type="entry name" value="ABC_transporter-like_CS"/>
</dbReference>
<reference evidence="6" key="1">
    <citation type="journal article" date="2021" name="Microorganisms">
        <title>Phylogenomic Reconstruction and Metabolic Potential of the Genus Aminobacter.</title>
        <authorList>
            <person name="Artuso I."/>
            <person name="Turrini P."/>
            <person name="Pirolo M."/>
            <person name="Lugli G.A."/>
            <person name="Ventura M."/>
            <person name="Visca P."/>
        </authorList>
    </citation>
    <scope>NUCLEOTIDE SEQUENCE</scope>
    <source>
        <strain evidence="6">LMG 26462</strain>
    </source>
</reference>